<protein>
    <submittedName>
        <fullName evidence="3">Uncharacterized protein</fullName>
    </submittedName>
</protein>
<comment type="caution">
    <text evidence="3">The sequence shown here is derived from an EMBL/GenBank/DDBJ whole genome shotgun (WGS) entry which is preliminary data.</text>
</comment>
<accession>A0A850RJE1</accession>
<feature type="signal peptide" evidence="2">
    <location>
        <begin position="1"/>
        <end position="25"/>
    </location>
</feature>
<evidence type="ECO:0000256" key="1">
    <source>
        <dbReference type="SAM" id="MobiDB-lite"/>
    </source>
</evidence>
<organism evidence="3 4">
    <name type="scientific">Allochromatium humboldtianum</name>
    <dbReference type="NCBI Taxonomy" id="504901"/>
    <lineage>
        <taxon>Bacteria</taxon>
        <taxon>Pseudomonadati</taxon>
        <taxon>Pseudomonadota</taxon>
        <taxon>Gammaproteobacteria</taxon>
        <taxon>Chromatiales</taxon>
        <taxon>Chromatiaceae</taxon>
        <taxon>Allochromatium</taxon>
    </lineage>
</organism>
<reference evidence="3 4" key="1">
    <citation type="submission" date="2020-06" db="EMBL/GenBank/DDBJ databases">
        <title>Whole-genome sequence of Allochromatium humboldtianum DSM 21881, type strain.</title>
        <authorList>
            <person name="Kyndt J.A."/>
            <person name="Meyer T.E."/>
        </authorList>
    </citation>
    <scope>NUCLEOTIDE SEQUENCE [LARGE SCALE GENOMIC DNA]</scope>
    <source>
        <strain evidence="3 4">DSM 21881</strain>
    </source>
</reference>
<dbReference type="AlphaFoldDB" id="A0A850RJE1"/>
<gene>
    <name evidence="3" type="ORF">HW932_20415</name>
</gene>
<keyword evidence="4" id="KW-1185">Reference proteome</keyword>
<name>A0A850RJE1_9GAMM</name>
<dbReference type="Proteomes" id="UP000592294">
    <property type="component" value="Unassembled WGS sequence"/>
</dbReference>
<dbReference type="RefSeq" id="WP_176978309.1">
    <property type="nucleotide sequence ID" value="NZ_JABZEO010000028.1"/>
</dbReference>
<dbReference type="EMBL" id="JABZEO010000028">
    <property type="protein sequence ID" value="NVZ11617.1"/>
    <property type="molecule type" value="Genomic_DNA"/>
</dbReference>
<feature type="region of interest" description="Disordered" evidence="1">
    <location>
        <begin position="78"/>
        <end position="98"/>
    </location>
</feature>
<evidence type="ECO:0000313" key="3">
    <source>
        <dbReference type="EMBL" id="NVZ11617.1"/>
    </source>
</evidence>
<sequence length="231" mass="24479">MKALKLNPLFIALLAAGLVSGAALAEESKDPNRDSTKAQPSETAQAVDNLLLANQLAAYAQSNNDALGMVVAARMIQDQPTSPSTAQKEGGTDDDASEASITVEDLLKQAREQSGGRAEIVALIDETATRTVTKGKVGGPIVHNDRVRGNTIDIFRNLKFKGGEVAIIGVLAGSHTDIDCSVYDQNGNLIVSDTDGTSTCALRWKPLWTGPFRLEISNLGSKANSYRIITN</sequence>
<dbReference type="Gene3D" id="2.60.120.380">
    <property type="match status" value="1"/>
</dbReference>
<evidence type="ECO:0000256" key="2">
    <source>
        <dbReference type="SAM" id="SignalP"/>
    </source>
</evidence>
<feature type="chain" id="PRO_5032278304" evidence="2">
    <location>
        <begin position="26"/>
        <end position="231"/>
    </location>
</feature>
<proteinExistence type="predicted"/>
<evidence type="ECO:0000313" key="4">
    <source>
        <dbReference type="Proteomes" id="UP000592294"/>
    </source>
</evidence>
<feature type="compositionally biased region" description="Polar residues" evidence="1">
    <location>
        <begin position="78"/>
        <end position="87"/>
    </location>
</feature>
<keyword evidence="2" id="KW-0732">Signal</keyword>